<dbReference type="EMBL" id="AHES01000006">
    <property type="protein sequence ID" value="EOO77564.1"/>
    <property type="molecule type" value="Genomic_DNA"/>
</dbReference>
<comment type="caution">
    <text evidence="1">The sequence shown here is derived from an EMBL/GenBank/DDBJ whole genome shotgun (WGS) entry which is preliminary data.</text>
</comment>
<evidence type="ECO:0000313" key="1">
    <source>
        <dbReference type="EMBL" id="EOO77564.1"/>
    </source>
</evidence>
<dbReference type="HOGENOM" id="CLU_3229202_0_0_9"/>
<evidence type="ECO:0000313" key="2">
    <source>
        <dbReference type="Proteomes" id="UP000014040"/>
    </source>
</evidence>
<dbReference type="Proteomes" id="UP000014040">
    <property type="component" value="Unassembled WGS sequence"/>
</dbReference>
<dbReference type="PATRIC" id="fig|1053224.3.peg.1357"/>
<dbReference type="AlphaFoldDB" id="R8HXJ9"/>
<organism evidence="1 2">
    <name type="scientific">Bacillus cereus VD021</name>
    <dbReference type="NCBI Taxonomy" id="1053224"/>
    <lineage>
        <taxon>Bacteria</taxon>
        <taxon>Bacillati</taxon>
        <taxon>Bacillota</taxon>
        <taxon>Bacilli</taxon>
        <taxon>Bacillales</taxon>
        <taxon>Bacillaceae</taxon>
        <taxon>Bacillus</taxon>
        <taxon>Bacillus cereus group</taxon>
    </lineage>
</organism>
<accession>R8HXJ9</accession>
<proteinExistence type="predicted"/>
<protein>
    <submittedName>
        <fullName evidence="1">Uncharacterized protein</fullName>
    </submittedName>
</protein>
<reference evidence="1 2" key="1">
    <citation type="submission" date="2012-12" db="EMBL/GenBank/DDBJ databases">
        <title>The Genome Sequence of Bacillus cereus VD021.</title>
        <authorList>
            <consortium name="The Broad Institute Genome Sequencing Platform"/>
            <consortium name="The Broad Institute Genome Sequencing Center for Infectious Disease"/>
            <person name="Feldgarden M."/>
            <person name="Van der Auwera G.A."/>
            <person name="Mahillon J."/>
            <person name="Duprez V."/>
            <person name="Timmery S."/>
            <person name="Mattelet C."/>
            <person name="Dierick K."/>
            <person name="Sun M."/>
            <person name="Yu Z."/>
            <person name="Zhu L."/>
            <person name="Hu X."/>
            <person name="Shank E.B."/>
            <person name="Swiecicka I."/>
            <person name="Hansen B.M."/>
            <person name="Andrup L."/>
            <person name="Walker B."/>
            <person name="Young S.K."/>
            <person name="Zeng Q."/>
            <person name="Gargeya S."/>
            <person name="Fitzgerald M."/>
            <person name="Haas B."/>
            <person name="Abouelleil A."/>
            <person name="Alvarado L."/>
            <person name="Arachchi H.M."/>
            <person name="Berlin A.M."/>
            <person name="Chapman S.B."/>
            <person name="Dewar J."/>
            <person name="Goldberg J."/>
            <person name="Griggs A."/>
            <person name="Gujja S."/>
            <person name="Hansen M."/>
            <person name="Howarth C."/>
            <person name="Imamovic A."/>
            <person name="Larimer J."/>
            <person name="McCowan C."/>
            <person name="Murphy C."/>
            <person name="Neiman D."/>
            <person name="Pearson M."/>
            <person name="Priest M."/>
            <person name="Roberts A."/>
            <person name="Saif S."/>
            <person name="Shea T."/>
            <person name="Sisk P."/>
            <person name="Sykes S."/>
            <person name="Wortman J."/>
            <person name="Nusbaum C."/>
            <person name="Birren B."/>
        </authorList>
    </citation>
    <scope>NUCLEOTIDE SEQUENCE [LARGE SCALE GENOMIC DNA]</scope>
    <source>
        <strain evidence="1 2">VD021</strain>
    </source>
</reference>
<sequence>MVGNDISSDTYNPDDLIISTTQISKFFSVNPTTSLQVVRILTD</sequence>
<name>R8HXJ9_BACCE</name>
<gene>
    <name evidence="1" type="ORF">IIC_01333</name>
</gene>